<protein>
    <submittedName>
        <fullName evidence="5">Disease resistance protein RML1B</fullName>
    </submittedName>
</protein>
<dbReference type="SUPFAM" id="SSF52540">
    <property type="entry name" value="P-loop containing nucleoside triphosphate hydrolases"/>
    <property type="match status" value="1"/>
</dbReference>
<organism evidence="5 6">
    <name type="scientific">Cardamine amara subsp. amara</name>
    <dbReference type="NCBI Taxonomy" id="228776"/>
    <lineage>
        <taxon>Eukaryota</taxon>
        <taxon>Viridiplantae</taxon>
        <taxon>Streptophyta</taxon>
        <taxon>Embryophyta</taxon>
        <taxon>Tracheophyta</taxon>
        <taxon>Spermatophyta</taxon>
        <taxon>Magnoliopsida</taxon>
        <taxon>eudicotyledons</taxon>
        <taxon>Gunneridae</taxon>
        <taxon>Pentapetalae</taxon>
        <taxon>rosids</taxon>
        <taxon>malvids</taxon>
        <taxon>Brassicales</taxon>
        <taxon>Brassicaceae</taxon>
        <taxon>Cardamineae</taxon>
        <taxon>Cardamine</taxon>
    </lineage>
</organism>
<dbReference type="Gene3D" id="3.40.50.300">
    <property type="entry name" value="P-loop containing nucleotide triphosphate hydrolases"/>
    <property type="match status" value="1"/>
</dbReference>
<keyword evidence="1" id="KW-0433">Leucine-rich repeat</keyword>
<dbReference type="Pfam" id="PF23282">
    <property type="entry name" value="WHD_ROQ1"/>
    <property type="match status" value="1"/>
</dbReference>
<dbReference type="InterPro" id="IPR032675">
    <property type="entry name" value="LRR_dom_sf"/>
</dbReference>
<evidence type="ECO:0000259" key="3">
    <source>
        <dbReference type="Pfam" id="PF00931"/>
    </source>
</evidence>
<dbReference type="InterPro" id="IPR035897">
    <property type="entry name" value="Toll_tir_struct_dom_sf"/>
</dbReference>
<dbReference type="InterPro" id="IPR058192">
    <property type="entry name" value="WHD_ROQ1-like"/>
</dbReference>
<dbReference type="PANTHER" id="PTHR11017:SF228">
    <property type="entry name" value="ADP-RIBOSYL CYCLASE_CYCLIC ADP-RIBOSE HYDROLASE-RELATED"/>
    <property type="match status" value="1"/>
</dbReference>
<comment type="caution">
    <text evidence="5">The sequence shown here is derived from an EMBL/GenBank/DDBJ whole genome shotgun (WGS) entry which is preliminary data.</text>
</comment>
<keyword evidence="6" id="KW-1185">Reference proteome</keyword>
<dbReference type="InterPro" id="IPR044974">
    <property type="entry name" value="Disease_R_plants"/>
</dbReference>
<dbReference type="Proteomes" id="UP001558713">
    <property type="component" value="Unassembled WGS sequence"/>
</dbReference>
<dbReference type="InterPro" id="IPR036390">
    <property type="entry name" value="WH_DNA-bd_sf"/>
</dbReference>
<dbReference type="Pfam" id="PF00931">
    <property type="entry name" value="NB-ARC"/>
    <property type="match status" value="1"/>
</dbReference>
<feature type="domain" description="Disease resistance protein Roq1-like winged-helix" evidence="4">
    <location>
        <begin position="315"/>
        <end position="377"/>
    </location>
</feature>
<dbReference type="Gene3D" id="3.40.50.10140">
    <property type="entry name" value="Toll/interleukin-1 receptor homology (TIR) domain"/>
    <property type="match status" value="1"/>
</dbReference>
<feature type="domain" description="NB-ARC" evidence="3">
    <location>
        <begin position="76"/>
        <end position="236"/>
    </location>
</feature>
<dbReference type="SUPFAM" id="SSF46785">
    <property type="entry name" value="Winged helix' DNA-binding domain"/>
    <property type="match status" value="1"/>
</dbReference>
<dbReference type="InterPro" id="IPR027417">
    <property type="entry name" value="P-loop_NTPase"/>
</dbReference>
<dbReference type="PANTHER" id="PTHR11017">
    <property type="entry name" value="LEUCINE-RICH REPEAT-CONTAINING PROTEIN"/>
    <property type="match status" value="1"/>
</dbReference>
<dbReference type="EMBL" id="JBANAX010000792">
    <property type="protein sequence ID" value="KAL1193274.1"/>
    <property type="molecule type" value="Genomic_DNA"/>
</dbReference>
<accession>A0ABD0ZPP5</accession>
<evidence type="ECO:0000256" key="1">
    <source>
        <dbReference type="ARBA" id="ARBA00022614"/>
    </source>
</evidence>
<reference evidence="5 6" key="1">
    <citation type="submission" date="2024-04" db="EMBL/GenBank/DDBJ databases">
        <title>Genome assembly C_amara_ONT_v2.</title>
        <authorList>
            <person name="Yant L."/>
            <person name="Moore C."/>
            <person name="Slenker M."/>
        </authorList>
    </citation>
    <scope>NUCLEOTIDE SEQUENCE [LARGE SCALE GENOMIC DNA]</scope>
    <source>
        <tissue evidence="5">Leaf</tissue>
    </source>
</reference>
<keyword evidence="2" id="KW-0677">Repeat</keyword>
<dbReference type="AlphaFoldDB" id="A0ABD0ZPP5"/>
<proteinExistence type="predicted"/>
<sequence>MKRPEGDEKVSKWREALTQVGGLVGYESRVGKWEDEATLVKDAVREISDKLYNGCFRDYIEDKVGMRSHVEGLSSLLEMESEEEVRIIGISGMGGVGKTIIAECLYRQFSRQFTSHCFLDVKENCKQESLLYLQGHFLFKILGIEHIKLANVGAGSHEIKTRLQHQKVFVVLDDVDQEEQLHGLANDTSWFGPGSRIIITTRDKGLLQKCGVETVYTVKCLDKEHALQMFKQIVFKGIPPPDGLEQLLRRVSQLAYGLPSALTDYSRLFLAWGIRTKTKEELEEAVRKFEEVPQETIVKILRSSYTYLSRMVKIAFLHIACLFNGDHILRVGTLLDNGEASIQVLVEKSLVEISAQGCINMHVLVENMGKEIVREESKSTLQKQRILWEHLDARNVLRDKTGTNKIEGLAQDMCQMHDVLLIKGSSFNRMPNVKFLKFYTHLGDSGSNLRLLPDAASLPPMLKLLHWDAYPLRTLPSLFSPQHLVELTMRYSKLRFLCNKNRDLNLDELKRLDVSRSKGLRELPDLSSAVKLEELVVEGCEKLKFLKELPQTLKYLNAHGCKSLKNVSLPYNHYIEHLDLSDCSQLNQNEELITHFLTRGQNEELQASPRFACIPQNVIPTYFNNQSRGSTIQLSPNLVDFDACFMITCARPFHLKFSKSSYSLKWEADGVFRFNLKPDLYLSLETEEEETIHHLVIIQGLNNDHAGNFLYSLQHPPRFDSPTVEIIACGVRMNLQEIPNQI</sequence>
<evidence type="ECO:0000256" key="2">
    <source>
        <dbReference type="ARBA" id="ARBA00022737"/>
    </source>
</evidence>
<dbReference type="InterPro" id="IPR002182">
    <property type="entry name" value="NB-ARC"/>
</dbReference>
<dbReference type="SUPFAM" id="SSF52058">
    <property type="entry name" value="L domain-like"/>
    <property type="match status" value="1"/>
</dbReference>
<dbReference type="PRINTS" id="PR00364">
    <property type="entry name" value="DISEASERSIST"/>
</dbReference>
<evidence type="ECO:0000313" key="5">
    <source>
        <dbReference type="EMBL" id="KAL1193274.1"/>
    </source>
</evidence>
<evidence type="ECO:0000259" key="4">
    <source>
        <dbReference type="Pfam" id="PF23282"/>
    </source>
</evidence>
<name>A0ABD0ZPP5_CARAN</name>
<evidence type="ECO:0000313" key="6">
    <source>
        <dbReference type="Proteomes" id="UP001558713"/>
    </source>
</evidence>
<gene>
    <name evidence="5" type="ORF">V5N11_017107</name>
</gene>
<dbReference type="Gene3D" id="3.80.10.10">
    <property type="entry name" value="Ribonuclease Inhibitor"/>
    <property type="match status" value="1"/>
</dbReference>